<dbReference type="PANTHER" id="PTHR32439:SF9">
    <property type="entry name" value="BLR3264 PROTEIN"/>
    <property type="match status" value="1"/>
</dbReference>
<feature type="domain" description="Nitrite/Sulfite reductase ferredoxin-like" evidence="8">
    <location>
        <begin position="52"/>
        <end position="110"/>
    </location>
</feature>
<dbReference type="GO" id="GO:0020037">
    <property type="term" value="F:heme binding"/>
    <property type="evidence" value="ECO:0007669"/>
    <property type="project" value="InterPro"/>
</dbReference>
<name>A0A7W6ZDX4_RHIET</name>
<organism evidence="10 11">
    <name type="scientific">Rhizobium etli</name>
    <dbReference type="NCBI Taxonomy" id="29449"/>
    <lineage>
        <taxon>Bacteria</taxon>
        <taxon>Pseudomonadati</taxon>
        <taxon>Pseudomonadota</taxon>
        <taxon>Alphaproteobacteria</taxon>
        <taxon>Hyphomicrobiales</taxon>
        <taxon>Rhizobiaceae</taxon>
        <taxon>Rhizobium/Agrobacterium group</taxon>
        <taxon>Rhizobium</taxon>
    </lineage>
</organism>
<evidence type="ECO:0000313" key="11">
    <source>
        <dbReference type="Proteomes" id="UP000523431"/>
    </source>
</evidence>
<dbReference type="EMBL" id="JACIHU010000001">
    <property type="protein sequence ID" value="MBB4478466.1"/>
    <property type="molecule type" value="Genomic_DNA"/>
</dbReference>
<dbReference type="Gene3D" id="3.90.480.10">
    <property type="entry name" value="Sulfite Reductase Hemoprotein,Domain 2"/>
    <property type="match status" value="1"/>
</dbReference>
<evidence type="ECO:0000259" key="8">
    <source>
        <dbReference type="Pfam" id="PF03460"/>
    </source>
</evidence>
<keyword evidence="2" id="KW-0349">Heme</keyword>
<dbReference type="PANTHER" id="PTHR32439">
    <property type="entry name" value="FERREDOXIN--NITRITE REDUCTASE, CHLOROPLASTIC"/>
    <property type="match status" value="1"/>
</dbReference>
<evidence type="ECO:0000256" key="2">
    <source>
        <dbReference type="ARBA" id="ARBA00022617"/>
    </source>
</evidence>
<dbReference type="InterPro" id="IPR036136">
    <property type="entry name" value="Nit/Sulf_reduc_fer-like_dom_sf"/>
</dbReference>
<evidence type="ECO:0000313" key="12">
    <source>
        <dbReference type="Proteomes" id="UP000557344"/>
    </source>
</evidence>
<keyword evidence="6" id="KW-0411">Iron-sulfur</keyword>
<evidence type="ECO:0000259" key="7">
    <source>
        <dbReference type="Pfam" id="PF01077"/>
    </source>
</evidence>
<dbReference type="SUPFAM" id="SSF55124">
    <property type="entry name" value="Nitrite/Sulfite reductase N-terminal domain-like"/>
    <property type="match status" value="2"/>
</dbReference>
<evidence type="ECO:0000256" key="5">
    <source>
        <dbReference type="ARBA" id="ARBA00023004"/>
    </source>
</evidence>
<dbReference type="InterPro" id="IPR045854">
    <property type="entry name" value="NO2/SO3_Rdtase_4Fe4S_sf"/>
</dbReference>
<dbReference type="Proteomes" id="UP000523431">
    <property type="component" value="Unassembled WGS sequence"/>
</dbReference>
<accession>A0A7W6ZDX4</accession>
<evidence type="ECO:0000256" key="6">
    <source>
        <dbReference type="ARBA" id="ARBA00023014"/>
    </source>
</evidence>
<dbReference type="EC" id="1.8.1.2" evidence="10"/>
<gene>
    <name evidence="9" type="ORF">GGE46_001007</name>
    <name evidence="10" type="ORF">GGE57_001007</name>
</gene>
<keyword evidence="5" id="KW-0408">Iron</keyword>
<dbReference type="Proteomes" id="UP000557344">
    <property type="component" value="Unassembled WGS sequence"/>
</dbReference>
<sequence>MYRYDEFDHAFVSERVEQFRDQVQRRLSGELAEDAFKPLRLMNGVYLQLHAYMLRIAIPYGTLSARQLRMLAHIARTYDRGYGHFTTRQNLQFNWPKLSEIPDALADLASVEMHALQTSGNCIRNVTADHFAGAAADEVADPRPYAEILRQWSSVHPEFSFLPRKFKIAVTGAERDRAAIQVHDIGLHLKKNDKGEIGFAVYVGGGQGRTPMIAKLIRDFLPEEDLLSYTTAIVRVYNLHGRRDNKYKARIKILVHETGTEELTRQVEAEFAALKNSELKLPEQDVEAIAAYFALPDLPQRAEGWENLARWKKADPASARWVQQNVQPHKNPDYGMVTISLKPIGGIPGDATDAQMDAIADLAEEYAFDEIRVSHEQNLILPHVALADLEAVYRGLVAIDLAEANAGLITDIIACPGLDYCALANARSIPVAQEISRRFGNPERQAEIGELKIKISGCINACGHHHVGHIGLLGVEKKGAELYQITLGGSGDEHTSIGEIIGRGFEPDRVTDAIETIVDTYLGLRLDPSETFLAAYRRVGPQPFKTALYGSTAEAA</sequence>
<dbReference type="Pfam" id="PF03460">
    <property type="entry name" value="NIR_SIR_ferr"/>
    <property type="match status" value="2"/>
</dbReference>
<comment type="caution">
    <text evidence="10">The sequence shown here is derived from an EMBL/GenBank/DDBJ whole genome shotgun (WGS) entry which is preliminary data.</text>
</comment>
<dbReference type="InterPro" id="IPR005117">
    <property type="entry name" value="NiRdtase/SiRdtase_haem-b_fer"/>
</dbReference>
<evidence type="ECO:0000313" key="10">
    <source>
        <dbReference type="EMBL" id="MBB4534298.1"/>
    </source>
</evidence>
<feature type="domain" description="Nitrite/sulphite reductase 4Fe-4S" evidence="7">
    <location>
        <begin position="119"/>
        <end position="271"/>
    </location>
</feature>
<dbReference type="Gene3D" id="3.30.413.10">
    <property type="entry name" value="Sulfite Reductase Hemoprotein, domain 1"/>
    <property type="match status" value="2"/>
</dbReference>
<keyword evidence="1" id="KW-0004">4Fe-4S</keyword>
<evidence type="ECO:0000313" key="9">
    <source>
        <dbReference type="EMBL" id="MBB4478466.1"/>
    </source>
</evidence>
<evidence type="ECO:0000256" key="3">
    <source>
        <dbReference type="ARBA" id="ARBA00022723"/>
    </source>
</evidence>
<dbReference type="GO" id="GO:0051539">
    <property type="term" value="F:4 iron, 4 sulfur cluster binding"/>
    <property type="evidence" value="ECO:0007669"/>
    <property type="project" value="UniProtKB-KW"/>
</dbReference>
<keyword evidence="3" id="KW-0479">Metal-binding</keyword>
<dbReference type="InterPro" id="IPR051329">
    <property type="entry name" value="NIR_SIR_4Fe-4S"/>
</dbReference>
<dbReference type="Pfam" id="PF01077">
    <property type="entry name" value="NIR_SIR"/>
    <property type="match status" value="2"/>
</dbReference>
<feature type="domain" description="Nitrite/sulphite reductase 4Fe-4S" evidence="7">
    <location>
        <begin position="410"/>
        <end position="523"/>
    </location>
</feature>
<dbReference type="AlphaFoldDB" id="A0A7W6ZDX4"/>
<dbReference type="SUPFAM" id="SSF56014">
    <property type="entry name" value="Nitrite and sulphite reductase 4Fe-4S domain-like"/>
    <property type="match status" value="2"/>
</dbReference>
<dbReference type="GO" id="GO:0046872">
    <property type="term" value="F:metal ion binding"/>
    <property type="evidence" value="ECO:0007669"/>
    <property type="project" value="UniProtKB-KW"/>
</dbReference>
<proteinExistence type="predicted"/>
<dbReference type="GO" id="GO:0004783">
    <property type="term" value="F:sulfite reductase (NADPH) activity"/>
    <property type="evidence" value="ECO:0007669"/>
    <property type="project" value="UniProtKB-EC"/>
</dbReference>
<evidence type="ECO:0000256" key="1">
    <source>
        <dbReference type="ARBA" id="ARBA00022485"/>
    </source>
</evidence>
<evidence type="ECO:0000256" key="4">
    <source>
        <dbReference type="ARBA" id="ARBA00023002"/>
    </source>
</evidence>
<dbReference type="InterPro" id="IPR006067">
    <property type="entry name" value="NO2/SO3_Rdtase_4Fe4S_dom"/>
</dbReference>
<reference evidence="11 12" key="1">
    <citation type="submission" date="2020-08" db="EMBL/GenBank/DDBJ databases">
        <title>Genomic Encyclopedia of Type Strains, Phase IV (KMG-V): Genome sequencing to study the core and pangenomes of soil and plant-associated prokaryotes.</title>
        <authorList>
            <person name="Whitman W."/>
        </authorList>
    </citation>
    <scope>NUCLEOTIDE SEQUENCE [LARGE SCALE GENOMIC DNA]</scope>
    <source>
        <strain evidence="9 12">SEMIA 471</strain>
        <strain evidence="10 11">SEMIA 489</strain>
    </source>
</reference>
<protein>
    <submittedName>
        <fullName evidence="10">Sulfite reductase (NADPH) hemoprotein beta-component</fullName>
        <ecNumber evidence="10">1.8.1.2</ecNumber>
    </submittedName>
</protein>
<dbReference type="RefSeq" id="WP_183838418.1">
    <property type="nucleotide sequence ID" value="NZ_JACIHU010000001.1"/>
</dbReference>
<dbReference type="EMBL" id="JACIID010000001">
    <property type="protein sequence ID" value="MBB4534298.1"/>
    <property type="molecule type" value="Genomic_DNA"/>
</dbReference>
<keyword evidence="4 10" id="KW-0560">Oxidoreductase</keyword>
<feature type="domain" description="Nitrite/Sulfite reductase ferredoxin-like" evidence="8">
    <location>
        <begin position="332"/>
        <end position="398"/>
    </location>
</feature>